<dbReference type="Pfam" id="PF14354">
    <property type="entry name" value="Lar_restr_allev"/>
    <property type="match status" value="1"/>
</dbReference>
<dbReference type="Proteomes" id="UP000195326">
    <property type="component" value="Unassembled WGS sequence"/>
</dbReference>
<organism evidence="1 2">
    <name type="scientific">Butyricicoccus pullicaecorum</name>
    <dbReference type="NCBI Taxonomy" id="501571"/>
    <lineage>
        <taxon>Bacteria</taxon>
        <taxon>Bacillati</taxon>
        <taxon>Bacillota</taxon>
        <taxon>Clostridia</taxon>
        <taxon>Eubacteriales</taxon>
        <taxon>Butyricicoccaceae</taxon>
        <taxon>Butyricicoccus</taxon>
    </lineage>
</organism>
<reference evidence="2" key="1">
    <citation type="submission" date="2017-04" db="EMBL/GenBank/DDBJ databases">
        <title>Function of individual gut microbiota members based on whole genome sequencing of pure cultures obtained from chicken caecum.</title>
        <authorList>
            <person name="Medvecky M."/>
            <person name="Cejkova D."/>
            <person name="Polansky O."/>
            <person name="Karasova D."/>
            <person name="Kubasova T."/>
            <person name="Cizek A."/>
            <person name="Rychlik I."/>
        </authorList>
    </citation>
    <scope>NUCLEOTIDE SEQUENCE [LARGE SCALE GENOMIC DNA]</scope>
    <source>
        <strain evidence="2">An179</strain>
    </source>
</reference>
<accession>A0A1Y4LQY5</accession>
<evidence type="ECO:0008006" key="3">
    <source>
        <dbReference type="Google" id="ProtNLM"/>
    </source>
</evidence>
<dbReference type="EMBL" id="NFKL01000007">
    <property type="protein sequence ID" value="OUP59056.1"/>
    <property type="molecule type" value="Genomic_DNA"/>
</dbReference>
<name>A0A1Y4LQY5_9FIRM</name>
<comment type="caution">
    <text evidence="1">The sequence shown here is derived from an EMBL/GenBank/DDBJ whole genome shotgun (WGS) entry which is preliminary data.</text>
</comment>
<evidence type="ECO:0000313" key="2">
    <source>
        <dbReference type="Proteomes" id="UP000195326"/>
    </source>
</evidence>
<evidence type="ECO:0000313" key="1">
    <source>
        <dbReference type="EMBL" id="OUP59056.1"/>
    </source>
</evidence>
<proteinExistence type="predicted"/>
<dbReference type="AlphaFoldDB" id="A0A1Y4LQY5"/>
<protein>
    <recommendedName>
        <fullName evidence="3">Restriction alleviation protein, Lar family</fullName>
    </recommendedName>
</protein>
<gene>
    <name evidence="1" type="ORF">B5F15_06200</name>
</gene>
<sequence length="99" mass="10677">MGLMDEIRRALLGDKAAQDALTERYELLPCPFCGSEAHLFVQNGVRVICPKCDASSKILADGRGPRGGTGNATKAVVRAWNTRAPILSAEEMEMLEGTE</sequence>